<evidence type="ECO:0000313" key="2">
    <source>
        <dbReference type="EMBL" id="OQR92736.1"/>
    </source>
</evidence>
<accession>A0A1V9Z418</accession>
<dbReference type="InterPro" id="IPR001623">
    <property type="entry name" value="DnaJ_domain"/>
</dbReference>
<evidence type="ECO:0000313" key="3">
    <source>
        <dbReference type="Proteomes" id="UP000243579"/>
    </source>
</evidence>
<dbReference type="InterPro" id="IPR018253">
    <property type="entry name" value="DnaJ_domain_CS"/>
</dbReference>
<keyword evidence="3" id="KW-1185">Reference proteome</keyword>
<dbReference type="InterPro" id="IPR044713">
    <property type="entry name" value="DNJA1/2-like"/>
</dbReference>
<dbReference type="PROSITE" id="PS00636">
    <property type="entry name" value="DNAJ_1"/>
    <property type="match status" value="1"/>
</dbReference>
<dbReference type="GO" id="GO:0030544">
    <property type="term" value="F:Hsp70 protein binding"/>
    <property type="evidence" value="ECO:0007669"/>
    <property type="project" value="InterPro"/>
</dbReference>
<dbReference type="InterPro" id="IPR008971">
    <property type="entry name" value="HSP40/DnaJ_pept-bd"/>
</dbReference>
<dbReference type="Gene3D" id="2.60.260.20">
    <property type="entry name" value="Urease metallochaperone UreE, N-terminal domain"/>
    <property type="match status" value="1"/>
</dbReference>
<dbReference type="GO" id="GO:0006457">
    <property type="term" value="P:protein folding"/>
    <property type="evidence" value="ECO:0007669"/>
    <property type="project" value="InterPro"/>
</dbReference>
<gene>
    <name evidence="2" type="ORF">ACHHYP_03304</name>
</gene>
<feature type="domain" description="J" evidence="1">
    <location>
        <begin position="32"/>
        <end position="93"/>
    </location>
</feature>
<dbReference type="CDD" id="cd06257">
    <property type="entry name" value="DnaJ"/>
    <property type="match status" value="1"/>
</dbReference>
<reference evidence="2 3" key="1">
    <citation type="journal article" date="2014" name="Genome Biol. Evol.">
        <title>The secreted proteins of Achlya hypogyna and Thraustotheca clavata identify the ancestral oomycete secretome and reveal gene acquisitions by horizontal gene transfer.</title>
        <authorList>
            <person name="Misner I."/>
            <person name="Blouin N."/>
            <person name="Leonard G."/>
            <person name="Richards T.A."/>
            <person name="Lane C.E."/>
        </authorList>
    </citation>
    <scope>NUCLEOTIDE SEQUENCE [LARGE SCALE GENOMIC DNA]</scope>
    <source>
        <strain evidence="2 3">ATCC 48635</strain>
    </source>
</reference>
<dbReference type="SUPFAM" id="SSF46565">
    <property type="entry name" value="Chaperone J-domain"/>
    <property type="match status" value="1"/>
</dbReference>
<dbReference type="InterPro" id="IPR036869">
    <property type="entry name" value="J_dom_sf"/>
</dbReference>
<dbReference type="AlphaFoldDB" id="A0A1V9Z418"/>
<evidence type="ECO:0000259" key="1">
    <source>
        <dbReference type="PROSITE" id="PS50076"/>
    </source>
</evidence>
<sequence length="178" mass="18735">MFGGGFESFFGGGGGFDGGHGHGAPRNVDNSKFYETLGVSKDASAADIKKAFRKLALKNHPDKGGDPELFKNITVAYEVLSDPEKRELYDKYGEEGLQQGGGPSAGADIFSQMFGGGMRQQRGPPRGEDLTHPLKVSLEDLYNGKTVKLAVNRDVVCGGCSGKGGPEGAEKVCDTCNG</sequence>
<dbReference type="EMBL" id="JNBR01000445">
    <property type="protein sequence ID" value="OQR92736.1"/>
    <property type="molecule type" value="Genomic_DNA"/>
</dbReference>
<dbReference type="SUPFAM" id="SSF49493">
    <property type="entry name" value="HSP40/DnaJ peptide-binding domain"/>
    <property type="match status" value="1"/>
</dbReference>
<dbReference type="STRING" id="1202772.A0A1V9Z418"/>
<protein>
    <recommendedName>
        <fullName evidence="1">J domain-containing protein</fullName>
    </recommendedName>
</protein>
<name>A0A1V9Z418_ACHHY</name>
<feature type="non-terminal residue" evidence="2">
    <location>
        <position position="178"/>
    </location>
</feature>
<dbReference type="GO" id="GO:0051082">
    <property type="term" value="F:unfolded protein binding"/>
    <property type="evidence" value="ECO:0007669"/>
    <property type="project" value="InterPro"/>
</dbReference>
<dbReference type="PROSITE" id="PS50076">
    <property type="entry name" value="DNAJ_2"/>
    <property type="match status" value="1"/>
</dbReference>
<dbReference type="PRINTS" id="PR00625">
    <property type="entry name" value="JDOMAIN"/>
</dbReference>
<dbReference type="Gene3D" id="1.10.287.110">
    <property type="entry name" value="DnaJ domain"/>
    <property type="match status" value="1"/>
</dbReference>
<dbReference type="OrthoDB" id="445556at2759"/>
<dbReference type="Proteomes" id="UP000243579">
    <property type="component" value="Unassembled WGS sequence"/>
</dbReference>
<dbReference type="FunFam" id="1.10.287.110:FF:000041">
    <property type="entry name" value="Chaperone protein DNAj, putative"/>
    <property type="match status" value="1"/>
</dbReference>
<dbReference type="Pfam" id="PF00226">
    <property type="entry name" value="DnaJ"/>
    <property type="match status" value="1"/>
</dbReference>
<dbReference type="PANTHER" id="PTHR43888">
    <property type="entry name" value="DNAJ-LIKE-2, ISOFORM A-RELATED"/>
    <property type="match status" value="1"/>
</dbReference>
<dbReference type="SMART" id="SM00271">
    <property type="entry name" value="DnaJ"/>
    <property type="match status" value="1"/>
</dbReference>
<comment type="caution">
    <text evidence="2">The sequence shown here is derived from an EMBL/GenBank/DDBJ whole genome shotgun (WGS) entry which is preliminary data.</text>
</comment>
<proteinExistence type="predicted"/>
<organism evidence="2 3">
    <name type="scientific">Achlya hypogyna</name>
    <name type="common">Oomycete</name>
    <name type="synonym">Protoachlya hypogyna</name>
    <dbReference type="NCBI Taxonomy" id="1202772"/>
    <lineage>
        <taxon>Eukaryota</taxon>
        <taxon>Sar</taxon>
        <taxon>Stramenopiles</taxon>
        <taxon>Oomycota</taxon>
        <taxon>Saprolegniomycetes</taxon>
        <taxon>Saprolegniales</taxon>
        <taxon>Achlyaceae</taxon>
        <taxon>Achlya</taxon>
    </lineage>
</organism>